<organism evidence="8 9">
    <name type="scientific">Jatropha curcas</name>
    <name type="common">Barbados nut</name>
    <dbReference type="NCBI Taxonomy" id="180498"/>
    <lineage>
        <taxon>Eukaryota</taxon>
        <taxon>Viridiplantae</taxon>
        <taxon>Streptophyta</taxon>
        <taxon>Embryophyta</taxon>
        <taxon>Tracheophyta</taxon>
        <taxon>Spermatophyta</taxon>
        <taxon>Magnoliopsida</taxon>
        <taxon>eudicotyledons</taxon>
        <taxon>Gunneridae</taxon>
        <taxon>Pentapetalae</taxon>
        <taxon>rosids</taxon>
        <taxon>fabids</taxon>
        <taxon>Malpighiales</taxon>
        <taxon>Euphorbiaceae</taxon>
        <taxon>Crotonoideae</taxon>
        <taxon>Jatropheae</taxon>
        <taxon>Jatropha</taxon>
    </lineage>
</organism>
<comment type="similarity">
    <text evidence="6">Belongs to the SOFL plant protein family.</text>
</comment>
<dbReference type="OrthoDB" id="847623at2759"/>
<evidence type="ECO:0000256" key="7">
    <source>
        <dbReference type="SAM" id="MobiDB-lite"/>
    </source>
</evidence>
<evidence type="ECO:0000256" key="5">
    <source>
        <dbReference type="ARBA" id="ARBA00023242"/>
    </source>
</evidence>
<feature type="compositionally biased region" description="Basic and acidic residues" evidence="7">
    <location>
        <begin position="49"/>
        <end position="60"/>
    </location>
</feature>
<sequence>MDPSRILGCTEECSGSRDNESGWTTYIASRTQQNHHHDDGGYNLSTGKQADHRNGNHSKDDDSESDDSMASDASSGPSHQEFQCTSNKKSVGSKHAAIKYSSREKFQEQIKQREEPWPRTKLIKQELVLDARSATSHIHGGTKVSKTKKCS</sequence>
<evidence type="ECO:0000313" key="8">
    <source>
        <dbReference type="EMBL" id="KDP31432.1"/>
    </source>
</evidence>
<evidence type="ECO:0000256" key="1">
    <source>
        <dbReference type="ARBA" id="ARBA00004496"/>
    </source>
</evidence>
<reference evidence="8 9" key="1">
    <citation type="journal article" date="2014" name="PLoS ONE">
        <title>Global Analysis of Gene Expression Profiles in Physic Nut (Jatropha curcas L.) Seedlings Exposed to Salt Stress.</title>
        <authorList>
            <person name="Zhang L."/>
            <person name="Zhang C."/>
            <person name="Wu P."/>
            <person name="Chen Y."/>
            <person name="Li M."/>
            <person name="Jiang H."/>
            <person name="Wu G."/>
        </authorList>
    </citation>
    <scope>NUCLEOTIDE SEQUENCE [LARGE SCALE GENOMIC DNA]</scope>
    <source>
        <strain evidence="9">cv. GZQX0401</strain>
        <tissue evidence="8">Young leaves</tissue>
    </source>
</reference>
<evidence type="ECO:0000256" key="2">
    <source>
        <dbReference type="ARBA" id="ARBA00022490"/>
    </source>
</evidence>
<dbReference type="PANTHER" id="PTHR33347">
    <property type="entry name" value="OSJNBA0091C07.3 PROTEIN"/>
    <property type="match status" value="1"/>
</dbReference>
<keyword evidence="5" id="KW-0539">Nucleus</keyword>
<comment type="subcellular location">
    <subcellularLocation>
        <location evidence="1">Cytoplasm</location>
    </subcellularLocation>
</comment>
<keyword evidence="4" id="KW-0932">Cytokinin signaling pathway</keyword>
<dbReference type="PANTHER" id="PTHR33347:SF22">
    <property type="match status" value="1"/>
</dbReference>
<feature type="compositionally biased region" description="Polar residues" evidence="7">
    <location>
        <begin position="21"/>
        <end position="32"/>
    </location>
</feature>
<keyword evidence="3" id="KW-0203">Cytokinin biosynthesis</keyword>
<protein>
    <submittedName>
        <fullName evidence="8">Uncharacterized protein</fullName>
    </submittedName>
</protein>
<gene>
    <name evidence="8" type="ORF">JCGZ_11808</name>
</gene>
<evidence type="ECO:0000313" key="9">
    <source>
        <dbReference type="Proteomes" id="UP000027138"/>
    </source>
</evidence>
<keyword evidence="9" id="KW-1185">Reference proteome</keyword>
<accession>A0A067K5N1</accession>
<name>A0A067K5N1_JATCU</name>
<evidence type="ECO:0000256" key="3">
    <source>
        <dbReference type="ARBA" id="ARBA00022712"/>
    </source>
</evidence>
<dbReference type="AlphaFoldDB" id="A0A067K5N1"/>
<feature type="compositionally biased region" description="Basic and acidic residues" evidence="7">
    <location>
        <begin position="101"/>
        <end position="113"/>
    </location>
</feature>
<dbReference type="GO" id="GO:0009691">
    <property type="term" value="P:cytokinin biosynthetic process"/>
    <property type="evidence" value="ECO:0007669"/>
    <property type="project" value="UniProtKB-KW"/>
</dbReference>
<evidence type="ECO:0000256" key="4">
    <source>
        <dbReference type="ARBA" id="ARBA00022864"/>
    </source>
</evidence>
<dbReference type="EMBL" id="KK914632">
    <property type="protein sequence ID" value="KDP31432.1"/>
    <property type="molecule type" value="Genomic_DNA"/>
</dbReference>
<dbReference type="GO" id="GO:0009736">
    <property type="term" value="P:cytokinin-activated signaling pathway"/>
    <property type="evidence" value="ECO:0007669"/>
    <property type="project" value="UniProtKB-KW"/>
</dbReference>
<proteinExistence type="inferred from homology"/>
<feature type="region of interest" description="Disordered" evidence="7">
    <location>
        <begin position="1"/>
        <end position="113"/>
    </location>
</feature>
<feature type="compositionally biased region" description="Polar residues" evidence="7">
    <location>
        <begin position="76"/>
        <end position="90"/>
    </location>
</feature>
<keyword evidence="2" id="KW-0963">Cytoplasm</keyword>
<evidence type="ECO:0000256" key="6">
    <source>
        <dbReference type="ARBA" id="ARBA00024199"/>
    </source>
</evidence>
<dbReference type="InterPro" id="IPR044670">
    <property type="entry name" value="SOFL"/>
</dbReference>
<dbReference type="Proteomes" id="UP000027138">
    <property type="component" value="Unassembled WGS sequence"/>
</dbReference>
<dbReference type="GO" id="GO:0005737">
    <property type="term" value="C:cytoplasm"/>
    <property type="evidence" value="ECO:0007669"/>
    <property type="project" value="UniProtKB-SubCell"/>
</dbReference>